<dbReference type="Pfam" id="PF01124">
    <property type="entry name" value="MAPEG"/>
    <property type="match status" value="1"/>
</dbReference>
<organism evidence="24 25">
    <name type="scientific">Sinanodonta woodiana</name>
    <name type="common">Chinese pond mussel</name>
    <name type="synonym">Anodonta woodiana</name>
    <dbReference type="NCBI Taxonomy" id="1069815"/>
    <lineage>
        <taxon>Eukaryota</taxon>
        <taxon>Metazoa</taxon>
        <taxon>Spiralia</taxon>
        <taxon>Lophotrochozoa</taxon>
        <taxon>Mollusca</taxon>
        <taxon>Bivalvia</taxon>
        <taxon>Autobranchia</taxon>
        <taxon>Heteroconchia</taxon>
        <taxon>Palaeoheterodonta</taxon>
        <taxon>Unionida</taxon>
        <taxon>Unionoidea</taxon>
        <taxon>Unionidae</taxon>
        <taxon>Unioninae</taxon>
        <taxon>Sinanodonta</taxon>
    </lineage>
</organism>
<dbReference type="Proteomes" id="UP001634394">
    <property type="component" value="Unassembled WGS sequence"/>
</dbReference>
<protein>
    <recommendedName>
        <fullName evidence="20">Glutathione S-transferase 3, mitochondrial</fullName>
        <ecNumber evidence="16">4.4.1.20</ecNumber>
    </recommendedName>
    <alternativeName>
        <fullName evidence="21">Glutathione peroxidase MGST3</fullName>
    </alternativeName>
    <alternativeName>
        <fullName evidence="22">LTC4 synthase MGST3</fullName>
    </alternativeName>
</protein>
<comment type="caution">
    <text evidence="24">The sequence shown here is derived from an EMBL/GenBank/DDBJ whole genome shotgun (WGS) entry which is preliminary data.</text>
</comment>
<name>A0ABD3X9J1_SINWO</name>
<evidence type="ECO:0000256" key="5">
    <source>
        <dbReference type="ARBA" id="ARBA00022787"/>
    </source>
</evidence>
<dbReference type="GO" id="GO:0005741">
    <property type="term" value="C:mitochondrial outer membrane"/>
    <property type="evidence" value="ECO:0007669"/>
    <property type="project" value="UniProtKB-SubCell"/>
</dbReference>
<dbReference type="GO" id="GO:0016491">
    <property type="term" value="F:oxidoreductase activity"/>
    <property type="evidence" value="ECO:0007669"/>
    <property type="project" value="UniProtKB-KW"/>
</dbReference>
<evidence type="ECO:0000256" key="21">
    <source>
        <dbReference type="ARBA" id="ARBA00075145"/>
    </source>
</evidence>
<dbReference type="EMBL" id="JBJQND010000003">
    <property type="protein sequence ID" value="KAL3881548.1"/>
    <property type="molecule type" value="Genomic_DNA"/>
</dbReference>
<evidence type="ECO:0000256" key="9">
    <source>
        <dbReference type="ARBA" id="ARBA00023128"/>
    </source>
</evidence>
<dbReference type="InterPro" id="IPR050997">
    <property type="entry name" value="MAPEG"/>
</dbReference>
<evidence type="ECO:0000256" key="16">
    <source>
        <dbReference type="ARBA" id="ARBA00039056"/>
    </source>
</evidence>
<evidence type="ECO:0000256" key="17">
    <source>
        <dbReference type="ARBA" id="ARBA00043664"/>
    </source>
</evidence>
<evidence type="ECO:0000256" key="14">
    <source>
        <dbReference type="ARBA" id="ARBA00037884"/>
    </source>
</evidence>
<evidence type="ECO:0000256" key="22">
    <source>
        <dbReference type="ARBA" id="ARBA00076908"/>
    </source>
</evidence>
<dbReference type="GO" id="GO:0016740">
    <property type="term" value="F:transferase activity"/>
    <property type="evidence" value="ECO:0007669"/>
    <property type="project" value="UniProtKB-KW"/>
</dbReference>
<evidence type="ECO:0000256" key="15">
    <source>
        <dbReference type="ARBA" id="ARBA00037916"/>
    </source>
</evidence>
<evidence type="ECO:0000256" key="2">
    <source>
        <dbReference type="ARBA" id="ARBA00010459"/>
    </source>
</evidence>
<dbReference type="InterPro" id="IPR001129">
    <property type="entry name" value="Membr-assoc_MAPEG"/>
</dbReference>
<evidence type="ECO:0000256" key="23">
    <source>
        <dbReference type="SAM" id="Phobius"/>
    </source>
</evidence>
<evidence type="ECO:0000256" key="13">
    <source>
        <dbReference type="ARBA" id="ARBA00023288"/>
    </source>
</evidence>
<gene>
    <name evidence="24" type="ORF">ACJMK2_027975</name>
</gene>
<comment type="pathway">
    <text evidence="14">Lipid metabolism; leukotriene C4 biosynthesis.</text>
</comment>
<keyword evidence="7" id="KW-0560">Oxidoreductase</keyword>
<keyword evidence="5" id="KW-1000">Mitochondrion outer membrane</keyword>
<keyword evidence="9" id="KW-0496">Mitochondrion</keyword>
<dbReference type="GO" id="GO:0006629">
    <property type="term" value="P:lipid metabolic process"/>
    <property type="evidence" value="ECO:0007669"/>
    <property type="project" value="UniProtKB-KW"/>
</dbReference>
<dbReference type="InterPro" id="IPR023352">
    <property type="entry name" value="MAPEG-like_dom_sf"/>
</dbReference>
<keyword evidence="13" id="KW-0449">Lipoprotein</keyword>
<reference evidence="24 25" key="1">
    <citation type="submission" date="2024-11" db="EMBL/GenBank/DDBJ databases">
        <title>Chromosome-level genome assembly of the freshwater bivalve Anodonta woodiana.</title>
        <authorList>
            <person name="Chen X."/>
        </authorList>
    </citation>
    <scope>NUCLEOTIDE SEQUENCE [LARGE SCALE GENOMIC DNA]</scope>
    <source>
        <strain evidence="24">MN2024</strain>
        <tissue evidence="24">Gills</tissue>
    </source>
</reference>
<evidence type="ECO:0000313" key="24">
    <source>
        <dbReference type="EMBL" id="KAL3881548.1"/>
    </source>
</evidence>
<proteinExistence type="inferred from homology"/>
<evidence type="ECO:0000313" key="25">
    <source>
        <dbReference type="Proteomes" id="UP001634394"/>
    </source>
</evidence>
<evidence type="ECO:0000256" key="11">
    <source>
        <dbReference type="ARBA" id="ARBA00023139"/>
    </source>
</evidence>
<keyword evidence="8" id="KW-0443">Lipid metabolism</keyword>
<dbReference type="SUPFAM" id="SSF161084">
    <property type="entry name" value="MAPEG domain-like"/>
    <property type="match status" value="1"/>
</dbReference>
<evidence type="ECO:0000256" key="4">
    <source>
        <dbReference type="ARBA" id="ARBA00022692"/>
    </source>
</evidence>
<sequence length="143" mass="16399">MVMVELYPEFGYVVLVFLASIVLLQWLAARVSMARKKYEVPYPKMYIDQPYSHVFNCIQRAHQNTLESYPMFLVLMIFGGILYPKLSALCGLIWIAARVTYAFGYYTGDPERRKWGAFGYIGLLILLVINIIFALKLLGLISS</sequence>
<comment type="similarity">
    <text evidence="2">Belongs to the MAPEG family.</text>
</comment>
<evidence type="ECO:0000256" key="8">
    <source>
        <dbReference type="ARBA" id="ARBA00023098"/>
    </source>
</evidence>
<evidence type="ECO:0000256" key="1">
    <source>
        <dbReference type="ARBA" id="ARBA00004374"/>
    </source>
</evidence>
<keyword evidence="3" id="KW-0808">Transferase</keyword>
<keyword evidence="25" id="KW-1185">Reference proteome</keyword>
<dbReference type="AlphaFoldDB" id="A0ABD3X9J1"/>
<dbReference type="PANTHER" id="PTHR10250:SF26">
    <property type="entry name" value="GLUTATHIONE S-TRANSFERASE 3, MITOCHONDRIAL"/>
    <property type="match status" value="1"/>
</dbReference>
<dbReference type="FunFam" id="1.20.120.550:FF:000004">
    <property type="entry name" value="Microsomal glutathione S-transferase 3"/>
    <property type="match status" value="1"/>
</dbReference>
<comment type="catalytic activity">
    <reaction evidence="19">
        <text>15-deoxy-Delta(12,14)-prostaglandin J2 + glutathione = 15-deoxy-Delta(12,14)-prostaglandin J2-S-(R)-glutathione</text>
        <dbReference type="Rhea" id="RHEA:75963"/>
        <dbReference type="ChEBI" id="CHEBI:57925"/>
        <dbReference type="ChEBI" id="CHEBI:85236"/>
        <dbReference type="ChEBI" id="CHEBI:194498"/>
    </reaction>
    <physiologicalReaction direction="left-to-right" evidence="19">
        <dbReference type="Rhea" id="RHEA:75964"/>
    </physiologicalReaction>
</comment>
<comment type="catalytic activity">
    <reaction evidence="18">
        <text>leukotriene C4 = leukotriene A4 + glutathione</text>
        <dbReference type="Rhea" id="RHEA:17617"/>
        <dbReference type="ChEBI" id="CHEBI:57463"/>
        <dbReference type="ChEBI" id="CHEBI:57925"/>
        <dbReference type="ChEBI" id="CHEBI:57973"/>
        <dbReference type="EC" id="4.4.1.20"/>
    </reaction>
    <physiologicalReaction direction="right-to-left" evidence="18">
        <dbReference type="Rhea" id="RHEA:17619"/>
    </physiologicalReaction>
</comment>
<keyword evidence="10 23" id="KW-0472">Membrane</keyword>
<keyword evidence="6 23" id="KW-1133">Transmembrane helix</keyword>
<evidence type="ECO:0000256" key="7">
    <source>
        <dbReference type="ARBA" id="ARBA00023002"/>
    </source>
</evidence>
<dbReference type="Gene3D" id="1.20.120.550">
    <property type="entry name" value="Membrane associated eicosanoid/glutathione metabolism-like domain"/>
    <property type="match status" value="1"/>
</dbReference>
<keyword evidence="4 23" id="KW-0812">Transmembrane</keyword>
<feature type="transmembrane region" description="Helical" evidence="23">
    <location>
        <begin position="117"/>
        <end position="138"/>
    </location>
</feature>
<evidence type="ECO:0000256" key="12">
    <source>
        <dbReference type="ARBA" id="ARBA00023239"/>
    </source>
</evidence>
<evidence type="ECO:0000256" key="10">
    <source>
        <dbReference type="ARBA" id="ARBA00023136"/>
    </source>
</evidence>
<keyword evidence="12" id="KW-0456">Lyase</keyword>
<comment type="pathway">
    <text evidence="15">Lipid metabolism; arachidonate metabolism.</text>
</comment>
<feature type="transmembrane region" description="Helical" evidence="23">
    <location>
        <begin position="72"/>
        <end position="97"/>
    </location>
</feature>
<evidence type="ECO:0000256" key="19">
    <source>
        <dbReference type="ARBA" id="ARBA00051411"/>
    </source>
</evidence>
<accession>A0ABD3X9J1</accession>
<evidence type="ECO:0000256" key="18">
    <source>
        <dbReference type="ARBA" id="ARBA00049298"/>
    </source>
</evidence>
<feature type="transmembrane region" description="Helical" evidence="23">
    <location>
        <begin position="12"/>
        <end position="29"/>
    </location>
</feature>
<dbReference type="EC" id="4.4.1.20" evidence="16"/>
<evidence type="ECO:0000256" key="3">
    <source>
        <dbReference type="ARBA" id="ARBA00022679"/>
    </source>
</evidence>
<comment type="catalytic activity">
    <reaction evidence="17">
        <text>(5S)-hydroperoxy-(6E,8Z,11Z,14Z)-eicosatetraenoate + 2 glutathione = (5S)-hydroxy-(6E,8Z,11Z,14Z)-eicosatetraenoate + glutathione disulfide + H2O</text>
        <dbReference type="Rhea" id="RHEA:48620"/>
        <dbReference type="ChEBI" id="CHEBI:15377"/>
        <dbReference type="ChEBI" id="CHEBI:57450"/>
        <dbReference type="ChEBI" id="CHEBI:57925"/>
        <dbReference type="ChEBI" id="CHEBI:58297"/>
        <dbReference type="ChEBI" id="CHEBI:90632"/>
    </reaction>
    <physiologicalReaction direction="left-to-right" evidence="17">
        <dbReference type="Rhea" id="RHEA:48621"/>
    </physiologicalReaction>
</comment>
<dbReference type="GO" id="GO:0004464">
    <property type="term" value="F:leukotriene-C4 synthase activity"/>
    <property type="evidence" value="ECO:0007669"/>
    <property type="project" value="UniProtKB-EC"/>
</dbReference>
<dbReference type="GO" id="GO:0006691">
    <property type="term" value="P:leukotriene metabolic process"/>
    <property type="evidence" value="ECO:0007669"/>
    <property type="project" value="UniProtKB-ARBA"/>
</dbReference>
<evidence type="ECO:0000256" key="6">
    <source>
        <dbReference type="ARBA" id="ARBA00022989"/>
    </source>
</evidence>
<dbReference type="PANTHER" id="PTHR10250">
    <property type="entry name" value="MICROSOMAL GLUTATHIONE S-TRANSFERASE"/>
    <property type="match status" value="1"/>
</dbReference>
<evidence type="ECO:0000256" key="20">
    <source>
        <dbReference type="ARBA" id="ARBA00069748"/>
    </source>
</evidence>
<comment type="subcellular location">
    <subcellularLocation>
        <location evidence="1">Mitochondrion outer membrane</location>
        <topology evidence="1">Multi-pass membrane protein</topology>
    </subcellularLocation>
</comment>
<keyword evidence="11" id="KW-0564">Palmitate</keyword>